<protein>
    <submittedName>
        <fullName evidence="1">Uncharacterized protein</fullName>
    </submittedName>
</protein>
<evidence type="ECO:0000313" key="2">
    <source>
        <dbReference type="Proteomes" id="UP000033385"/>
    </source>
</evidence>
<comment type="caution">
    <text evidence="1">The sequence shown here is derived from an EMBL/GenBank/DDBJ whole genome shotgun (WGS) entry which is preliminary data.</text>
</comment>
<dbReference type="AlphaFoldDB" id="A0A0F3NH08"/>
<reference evidence="1 2" key="1">
    <citation type="submission" date="2015-01" db="EMBL/GenBank/DDBJ databases">
        <title>Genome Sequencing of Rickettsiales.</title>
        <authorList>
            <person name="Daugherty S.C."/>
            <person name="Su Q."/>
            <person name="Abolude K."/>
            <person name="Beier-Sexton M."/>
            <person name="Carlyon J.A."/>
            <person name="Carter R."/>
            <person name="Day N.P."/>
            <person name="Dumler S.J."/>
            <person name="Dyachenko V."/>
            <person name="Godinez A."/>
            <person name="Kurtti T.J."/>
            <person name="Lichay M."/>
            <person name="Mullins K.E."/>
            <person name="Ott S."/>
            <person name="Pappas-Brown V."/>
            <person name="Paris D.H."/>
            <person name="Patel P."/>
            <person name="Richards A.L."/>
            <person name="Sadzewicz L."/>
            <person name="Sears K."/>
            <person name="Seidman D."/>
            <person name="Sengamalay N."/>
            <person name="Stenos J."/>
            <person name="Tallon L.J."/>
            <person name="Vincent G."/>
            <person name="Fraser C.M."/>
            <person name="Munderloh U."/>
            <person name="Dunning-Hotopp J.C."/>
        </authorList>
    </citation>
    <scope>NUCLEOTIDE SEQUENCE [LARGE SCALE GENOMIC DNA]</scope>
    <source>
        <strain evidence="1 2">ApNP</strain>
    </source>
</reference>
<dbReference type="Proteomes" id="UP000033385">
    <property type="component" value="Unassembled WGS sequence"/>
</dbReference>
<dbReference type="PATRIC" id="fig|1359153.3.peg.431"/>
<proteinExistence type="predicted"/>
<evidence type="ECO:0000313" key="1">
    <source>
        <dbReference type="EMBL" id="KJV67002.1"/>
    </source>
</evidence>
<accession>A0A0F3NH08</accession>
<organism evidence="1 2">
    <name type="scientific">Anaplasma phagocytophilum str. ApNP</name>
    <dbReference type="NCBI Taxonomy" id="1359153"/>
    <lineage>
        <taxon>Bacteria</taxon>
        <taxon>Pseudomonadati</taxon>
        <taxon>Pseudomonadota</taxon>
        <taxon>Alphaproteobacteria</taxon>
        <taxon>Rickettsiales</taxon>
        <taxon>Anaplasmataceae</taxon>
        <taxon>Anaplasma</taxon>
        <taxon>phagocytophilum group</taxon>
    </lineage>
</organism>
<name>A0A0F3NH08_ANAPH</name>
<dbReference type="EMBL" id="LANW01000001">
    <property type="protein sequence ID" value="KJV67002.1"/>
    <property type="molecule type" value="Genomic_DNA"/>
</dbReference>
<gene>
    <name evidence="1" type="ORF">APHNP_0418</name>
</gene>
<sequence>MEIILCLEGVFSCWKKVASIYFYREGVVAIDNSVESYVCIIATYPF</sequence>